<evidence type="ECO:0000256" key="2">
    <source>
        <dbReference type="ARBA" id="ARBA00006676"/>
    </source>
</evidence>
<dbReference type="PANTHER" id="PTHR11409">
    <property type="entry name" value="ADENOSINE DEAMINASE"/>
    <property type="match status" value="1"/>
</dbReference>
<evidence type="ECO:0000259" key="7">
    <source>
        <dbReference type="Pfam" id="PF00962"/>
    </source>
</evidence>
<evidence type="ECO:0000256" key="4">
    <source>
        <dbReference type="ARBA" id="ARBA00022723"/>
    </source>
</evidence>
<dbReference type="NCBIfam" id="NF006847">
    <property type="entry name" value="PRK09358.1-2"/>
    <property type="match status" value="1"/>
</dbReference>
<evidence type="ECO:0000313" key="8">
    <source>
        <dbReference type="EMBL" id="WXA92666.1"/>
    </source>
</evidence>
<dbReference type="Pfam" id="PF00962">
    <property type="entry name" value="A_deaminase"/>
    <property type="match status" value="1"/>
</dbReference>
<comment type="similarity">
    <text evidence="2">Belongs to the metallo-dependent hydrolases superfamily. Adenosine and AMP deaminases family.</text>
</comment>
<dbReference type="InterPro" id="IPR006330">
    <property type="entry name" value="Ado/ade_deaminase"/>
</dbReference>
<sequence>MKPTSLSLEAVRRVPKVLLHDHLDGGLRPSTIIELAAKVSYDALPHTDPEALRQWFIGEANSHALLRYLSTFAHTTAVMQTVEGLSRVAAEAVADFDADGVVYAETRFAPEQHLTAGLTLDETVDAVLAGLREGERAAQGRVRVGLLLCAMRHSSRAMEIAQLTVRHRHRGVVGFDIAGAEVGYPPIAHLEAFEFLQRENMPITVHAGEWLGPRPFEQAIHRCGAWRIGHGISIAAEIDEASGSSRMSHLASYVRDRRVPLEVCPTSNLQTGGAYSYATHPFGRLDRLGFCVTINTDNRLMSDTTASQEFLHLAEAFGYELRDLLRFTCNAIDGAFLPYPEREQLKDAAIHAYDRVGSIS</sequence>
<evidence type="ECO:0000256" key="6">
    <source>
        <dbReference type="ARBA" id="ARBA00022833"/>
    </source>
</evidence>
<dbReference type="PANTHER" id="PTHR11409:SF43">
    <property type="entry name" value="ADENOSINE DEAMINASE"/>
    <property type="match status" value="1"/>
</dbReference>
<keyword evidence="4" id="KW-0479">Metal-binding</keyword>
<dbReference type="RefSeq" id="WP_394843269.1">
    <property type="nucleotide sequence ID" value="NZ_CP089982.1"/>
</dbReference>
<keyword evidence="6" id="KW-0862">Zinc</keyword>
<dbReference type="NCBIfam" id="TIGR01430">
    <property type="entry name" value="aden_deam"/>
    <property type="match status" value="1"/>
</dbReference>
<proteinExistence type="inferred from homology"/>
<keyword evidence="9" id="KW-1185">Reference proteome</keyword>
<evidence type="ECO:0000256" key="1">
    <source>
        <dbReference type="ARBA" id="ARBA00001947"/>
    </source>
</evidence>
<accession>A0ABZ2K1Q3</accession>
<dbReference type="GO" id="GO:0016787">
    <property type="term" value="F:hydrolase activity"/>
    <property type="evidence" value="ECO:0007669"/>
    <property type="project" value="UniProtKB-KW"/>
</dbReference>
<keyword evidence="5 8" id="KW-0378">Hydrolase</keyword>
<dbReference type="Proteomes" id="UP001379533">
    <property type="component" value="Chromosome"/>
</dbReference>
<name>A0ABZ2K1Q3_9BACT</name>
<dbReference type="EMBL" id="CP089982">
    <property type="protein sequence ID" value="WXA92666.1"/>
    <property type="molecule type" value="Genomic_DNA"/>
</dbReference>
<comment type="cofactor">
    <cofactor evidence="1">
        <name>Zn(2+)</name>
        <dbReference type="ChEBI" id="CHEBI:29105"/>
    </cofactor>
</comment>
<organism evidence="8 9">
    <name type="scientific">Pendulispora brunnea</name>
    <dbReference type="NCBI Taxonomy" id="2905690"/>
    <lineage>
        <taxon>Bacteria</taxon>
        <taxon>Pseudomonadati</taxon>
        <taxon>Myxococcota</taxon>
        <taxon>Myxococcia</taxon>
        <taxon>Myxococcales</taxon>
        <taxon>Sorangiineae</taxon>
        <taxon>Pendulisporaceae</taxon>
        <taxon>Pendulispora</taxon>
    </lineage>
</organism>
<feature type="domain" description="Adenosine deaminase" evidence="7">
    <location>
        <begin position="15"/>
        <end position="348"/>
    </location>
</feature>
<dbReference type="InterPro" id="IPR032466">
    <property type="entry name" value="Metal_Hydrolase"/>
</dbReference>
<dbReference type="EC" id="3.5.4.4" evidence="3"/>
<evidence type="ECO:0000256" key="3">
    <source>
        <dbReference type="ARBA" id="ARBA00012784"/>
    </source>
</evidence>
<evidence type="ECO:0000313" key="9">
    <source>
        <dbReference type="Proteomes" id="UP001379533"/>
    </source>
</evidence>
<evidence type="ECO:0000256" key="5">
    <source>
        <dbReference type="ARBA" id="ARBA00022801"/>
    </source>
</evidence>
<dbReference type="Gene3D" id="3.20.20.140">
    <property type="entry name" value="Metal-dependent hydrolases"/>
    <property type="match status" value="1"/>
</dbReference>
<protein>
    <recommendedName>
        <fullName evidence="3">adenosine deaminase</fullName>
        <ecNumber evidence="3">3.5.4.4</ecNumber>
    </recommendedName>
</protein>
<reference evidence="8 9" key="1">
    <citation type="submission" date="2021-12" db="EMBL/GenBank/DDBJ databases">
        <title>Discovery of the Pendulisporaceae a myxobacterial family with distinct sporulation behavior and unique specialized metabolism.</title>
        <authorList>
            <person name="Garcia R."/>
            <person name="Popoff A."/>
            <person name="Bader C.D."/>
            <person name="Loehr J."/>
            <person name="Walesch S."/>
            <person name="Walt C."/>
            <person name="Boldt J."/>
            <person name="Bunk B."/>
            <person name="Haeckl F.J.F.P.J."/>
            <person name="Gunesch A.P."/>
            <person name="Birkelbach J."/>
            <person name="Nuebel U."/>
            <person name="Pietschmann T."/>
            <person name="Bach T."/>
            <person name="Mueller R."/>
        </authorList>
    </citation>
    <scope>NUCLEOTIDE SEQUENCE [LARGE SCALE GENOMIC DNA]</scope>
    <source>
        <strain evidence="8 9">MSr12523</strain>
    </source>
</reference>
<gene>
    <name evidence="8" type="ORF">LZC95_40245</name>
</gene>
<dbReference type="SUPFAM" id="SSF51556">
    <property type="entry name" value="Metallo-dependent hydrolases"/>
    <property type="match status" value="1"/>
</dbReference>
<dbReference type="InterPro" id="IPR001365">
    <property type="entry name" value="A_deaminase_dom"/>
</dbReference>